<keyword evidence="13" id="KW-1185">Reference proteome</keyword>
<evidence type="ECO:0000256" key="5">
    <source>
        <dbReference type="ARBA" id="ARBA00022801"/>
    </source>
</evidence>
<evidence type="ECO:0000256" key="6">
    <source>
        <dbReference type="ARBA" id="ARBA00023277"/>
    </source>
</evidence>
<dbReference type="InterPro" id="IPR008979">
    <property type="entry name" value="Galactose-bd-like_sf"/>
</dbReference>
<feature type="chain" id="PRO_5045918374" description="Beta-xylanase" evidence="10">
    <location>
        <begin position="20"/>
        <end position="535"/>
    </location>
</feature>
<evidence type="ECO:0000256" key="9">
    <source>
        <dbReference type="RuleBase" id="RU361174"/>
    </source>
</evidence>
<dbReference type="SMART" id="SM00633">
    <property type="entry name" value="Glyco_10"/>
    <property type="match status" value="1"/>
</dbReference>
<name>A0ABT6RDS0_9BACT</name>
<keyword evidence="8 9" id="KW-0624">Polysaccharide degradation</keyword>
<keyword evidence="3" id="KW-0858">Xylan degradation</keyword>
<dbReference type="Proteomes" id="UP001226434">
    <property type="component" value="Unassembled WGS sequence"/>
</dbReference>
<dbReference type="Gene3D" id="3.20.20.80">
    <property type="entry name" value="Glycosidases"/>
    <property type="match status" value="2"/>
</dbReference>
<dbReference type="SUPFAM" id="SSF49785">
    <property type="entry name" value="Galactose-binding domain-like"/>
    <property type="match status" value="1"/>
</dbReference>
<evidence type="ECO:0000256" key="8">
    <source>
        <dbReference type="ARBA" id="ARBA00023326"/>
    </source>
</evidence>
<feature type="signal peptide" evidence="10">
    <location>
        <begin position="1"/>
        <end position="19"/>
    </location>
</feature>
<comment type="similarity">
    <text evidence="2 9">Belongs to the glycosyl hydrolase 10 (cellulase F) family.</text>
</comment>
<accession>A0ABT6RDS0</accession>
<keyword evidence="4 10" id="KW-0732">Signal</keyword>
<evidence type="ECO:0000256" key="4">
    <source>
        <dbReference type="ARBA" id="ARBA00022729"/>
    </source>
</evidence>
<organism evidence="12 13">
    <name type="scientific">Pinibacter soli</name>
    <dbReference type="NCBI Taxonomy" id="3044211"/>
    <lineage>
        <taxon>Bacteria</taxon>
        <taxon>Pseudomonadati</taxon>
        <taxon>Bacteroidota</taxon>
        <taxon>Chitinophagia</taxon>
        <taxon>Chitinophagales</taxon>
        <taxon>Chitinophagaceae</taxon>
        <taxon>Pinibacter</taxon>
    </lineage>
</organism>
<dbReference type="Gene3D" id="2.60.120.260">
    <property type="entry name" value="Galactose-binding domain-like"/>
    <property type="match status" value="1"/>
</dbReference>
<feature type="domain" description="GH10" evidence="11">
    <location>
        <begin position="36"/>
        <end position="530"/>
    </location>
</feature>
<dbReference type="InterPro" id="IPR044846">
    <property type="entry name" value="GH10"/>
</dbReference>
<proteinExistence type="inferred from homology"/>
<dbReference type="InterPro" id="IPR001000">
    <property type="entry name" value="GH10_dom"/>
</dbReference>
<dbReference type="EMBL" id="JASBRG010000007">
    <property type="protein sequence ID" value="MDI3320722.1"/>
    <property type="molecule type" value="Genomic_DNA"/>
</dbReference>
<comment type="caution">
    <text evidence="12">The sequence shown here is derived from an EMBL/GenBank/DDBJ whole genome shotgun (WGS) entry which is preliminary data.</text>
</comment>
<dbReference type="RefSeq" id="WP_282334826.1">
    <property type="nucleotide sequence ID" value="NZ_JASBRG010000007.1"/>
</dbReference>
<evidence type="ECO:0000256" key="7">
    <source>
        <dbReference type="ARBA" id="ARBA00023295"/>
    </source>
</evidence>
<dbReference type="Pfam" id="PF00331">
    <property type="entry name" value="Glyco_hydro_10"/>
    <property type="match status" value="2"/>
</dbReference>
<evidence type="ECO:0000256" key="10">
    <source>
        <dbReference type="SAM" id="SignalP"/>
    </source>
</evidence>
<evidence type="ECO:0000256" key="2">
    <source>
        <dbReference type="ARBA" id="ARBA00007495"/>
    </source>
</evidence>
<dbReference type="PROSITE" id="PS51257">
    <property type="entry name" value="PROKAR_LIPOPROTEIN"/>
    <property type="match status" value="1"/>
</dbReference>
<dbReference type="SUPFAM" id="SSF51445">
    <property type="entry name" value="(Trans)glycosidases"/>
    <property type="match status" value="1"/>
</dbReference>
<dbReference type="PROSITE" id="PS51760">
    <property type="entry name" value="GH10_2"/>
    <property type="match status" value="1"/>
</dbReference>
<comment type="catalytic activity">
    <reaction evidence="1 9">
        <text>Endohydrolysis of (1-&gt;4)-beta-D-xylosidic linkages in xylans.</text>
        <dbReference type="EC" id="3.2.1.8"/>
    </reaction>
</comment>
<protein>
    <recommendedName>
        <fullName evidence="9">Beta-xylanase</fullName>
        <ecNumber evidence="9">3.2.1.8</ecNumber>
    </recommendedName>
</protein>
<keyword evidence="7 9" id="KW-0326">Glycosidase</keyword>
<dbReference type="PANTHER" id="PTHR31490:SF88">
    <property type="entry name" value="BETA-XYLANASE"/>
    <property type="match status" value="1"/>
</dbReference>
<keyword evidence="5 9" id="KW-0378">Hydrolase</keyword>
<dbReference type="EC" id="3.2.1.8" evidence="9"/>
<dbReference type="PANTHER" id="PTHR31490">
    <property type="entry name" value="GLYCOSYL HYDROLASE"/>
    <property type="match status" value="1"/>
</dbReference>
<evidence type="ECO:0000256" key="1">
    <source>
        <dbReference type="ARBA" id="ARBA00000681"/>
    </source>
</evidence>
<evidence type="ECO:0000256" key="3">
    <source>
        <dbReference type="ARBA" id="ARBA00022651"/>
    </source>
</evidence>
<keyword evidence="6 9" id="KW-0119">Carbohydrate metabolism</keyword>
<dbReference type="PRINTS" id="PR00134">
    <property type="entry name" value="GLHYDRLASE10"/>
</dbReference>
<evidence type="ECO:0000313" key="12">
    <source>
        <dbReference type="EMBL" id="MDI3320722.1"/>
    </source>
</evidence>
<evidence type="ECO:0000313" key="13">
    <source>
        <dbReference type="Proteomes" id="UP001226434"/>
    </source>
</evidence>
<sequence length="535" mass="57301">MNNKSKYFMLSLLAAGALASCTKMKDIGTLNTGIYTDTSGTLKSAAGTLPFGFAAYQGDKNFAAYFPIIAREGTNITPGNEMKHGSIVQSDGSLNFTKADALVSQASTAGLGIHGHTLLWHSQQNADYIKTYAGITVPAATELLTNPGFESAGNNWSIFNTNGATITFPTTGANAHAGTGFMQVVNPTAQTGNQWKVQVSSAAFATTPGKQYSITYWVKAISAGGSIRLSTGPSAAQYQGDQTIGTAWQQVSWTITATLTSTTFLFDMGQVANTYYIDDASVKEFVQAASPTQAALKVDTAMNKFVTGMVTHYKGKVAAWDVVNEPLTDAGTIRTSTNLGGVVPNTSTFFWSDYPFNGVTKDYALRAFQYAAAADPNALLFINDYNLESSKAKTDSMVAYVAYLKGKGAKIDGIGTQMHCDARGTYYAGIDYMFQQLASTGLKIRISELDVTTIPSGTDATVGDPQTLGYQATMYQYIINSYLKNVPAAQRYGITIWGVDDPDSWKPTGLPLLWDKNFKKKPAYSAVLQALKAGK</sequence>
<dbReference type="InterPro" id="IPR017853">
    <property type="entry name" value="GH"/>
</dbReference>
<evidence type="ECO:0000259" key="11">
    <source>
        <dbReference type="PROSITE" id="PS51760"/>
    </source>
</evidence>
<reference evidence="12 13" key="1">
    <citation type="submission" date="2023-05" db="EMBL/GenBank/DDBJ databases">
        <title>Genome sequence of Pinibacter sp. MAH-24.</title>
        <authorList>
            <person name="Huq M.A."/>
        </authorList>
    </citation>
    <scope>NUCLEOTIDE SEQUENCE [LARGE SCALE GENOMIC DNA]</scope>
    <source>
        <strain evidence="12 13">MAH-24</strain>
    </source>
</reference>
<gene>
    <name evidence="12" type="ORF">QJ048_13105</name>
</gene>